<proteinExistence type="predicted"/>
<gene>
    <name evidence="1" type="ORF">NDU88_005429</name>
</gene>
<evidence type="ECO:0000313" key="2">
    <source>
        <dbReference type="Proteomes" id="UP001066276"/>
    </source>
</evidence>
<organism evidence="1 2">
    <name type="scientific">Pleurodeles waltl</name>
    <name type="common">Iberian ribbed newt</name>
    <dbReference type="NCBI Taxonomy" id="8319"/>
    <lineage>
        <taxon>Eukaryota</taxon>
        <taxon>Metazoa</taxon>
        <taxon>Chordata</taxon>
        <taxon>Craniata</taxon>
        <taxon>Vertebrata</taxon>
        <taxon>Euteleostomi</taxon>
        <taxon>Amphibia</taxon>
        <taxon>Batrachia</taxon>
        <taxon>Caudata</taxon>
        <taxon>Salamandroidea</taxon>
        <taxon>Salamandridae</taxon>
        <taxon>Pleurodelinae</taxon>
        <taxon>Pleurodeles</taxon>
    </lineage>
</organism>
<name>A0AAV7UK43_PLEWA</name>
<protein>
    <submittedName>
        <fullName evidence="1">Uncharacterized protein</fullName>
    </submittedName>
</protein>
<dbReference type="EMBL" id="JANPWB010000005">
    <property type="protein sequence ID" value="KAJ1188670.1"/>
    <property type="molecule type" value="Genomic_DNA"/>
</dbReference>
<reference evidence="1" key="1">
    <citation type="journal article" date="2022" name="bioRxiv">
        <title>Sequencing and chromosome-scale assembly of the giantPleurodeles waltlgenome.</title>
        <authorList>
            <person name="Brown T."/>
            <person name="Elewa A."/>
            <person name="Iarovenko S."/>
            <person name="Subramanian E."/>
            <person name="Araus A.J."/>
            <person name="Petzold A."/>
            <person name="Susuki M."/>
            <person name="Suzuki K.-i.T."/>
            <person name="Hayashi T."/>
            <person name="Toyoda A."/>
            <person name="Oliveira C."/>
            <person name="Osipova E."/>
            <person name="Leigh N.D."/>
            <person name="Simon A."/>
            <person name="Yun M.H."/>
        </authorList>
    </citation>
    <scope>NUCLEOTIDE SEQUENCE</scope>
    <source>
        <strain evidence="1">20211129_DDA</strain>
        <tissue evidence="1">Liver</tissue>
    </source>
</reference>
<dbReference type="Proteomes" id="UP001066276">
    <property type="component" value="Chromosome 3_1"/>
</dbReference>
<accession>A0AAV7UK43</accession>
<sequence length="105" mass="12813">METWERGYDVSAYFGSTIRPLKLRIQEHFRNIFKLESTAPLVEHYKTFHYKERFFTFSGIHRITPSPRGGNLQLRLRQEESRLIIRYDTVNQGLNQDHEWHYWLL</sequence>
<keyword evidence="2" id="KW-1185">Reference proteome</keyword>
<comment type="caution">
    <text evidence="1">The sequence shown here is derived from an EMBL/GenBank/DDBJ whole genome shotgun (WGS) entry which is preliminary data.</text>
</comment>
<dbReference type="AlphaFoldDB" id="A0AAV7UK43"/>
<evidence type="ECO:0000313" key="1">
    <source>
        <dbReference type="EMBL" id="KAJ1188670.1"/>
    </source>
</evidence>